<dbReference type="InterPro" id="IPR036389">
    <property type="entry name" value="RNase_III_sf"/>
</dbReference>
<evidence type="ECO:0000313" key="4">
    <source>
        <dbReference type="EMBL" id="QHU20180.1"/>
    </source>
</evidence>
<evidence type="ECO:0000256" key="1">
    <source>
        <dbReference type="ARBA" id="ARBA00022884"/>
    </source>
</evidence>
<dbReference type="Pfam" id="PF00636">
    <property type="entry name" value="Ribonuclease_3"/>
    <property type="match status" value="1"/>
</dbReference>
<sequence>MQDLGPITHGCRGKEFKQFIFNLLRKGNIKQKYVNLLLDDEAMDLYSKAFTNPTADVNCNYEILEKIGDSTCNKAIIWYIYRKFPKLESKPQGLMIFSRLFHTLQSTETFSKLGLSLGFEKFISYGYMRVKDRYEDVMKVKRNGVLEDCFEAFFGATELLIDRKTKEGVGYAICNEIFKGIIEDLPFPSIKYEDLFDPITRLKELFDYNFPGKGRLGKYEYISEEMQDEDNKLKTVNIVWINIAGAKMPIAKGTGSLKEKAKAVAAENALHFFKSRGYEKTAPYDYREFL</sequence>
<evidence type="ECO:0000259" key="2">
    <source>
        <dbReference type="PROSITE" id="PS50137"/>
    </source>
</evidence>
<keyword evidence="1" id="KW-0694">RNA-binding</keyword>
<reference evidence="4" key="1">
    <citation type="journal article" date="2020" name="Nature">
        <title>Giant virus diversity and host interactions through global metagenomics.</title>
        <authorList>
            <person name="Schulz F."/>
            <person name="Roux S."/>
            <person name="Paez-Espino D."/>
            <person name="Jungbluth S."/>
            <person name="Walsh D.A."/>
            <person name="Denef V.J."/>
            <person name="McMahon K.D."/>
            <person name="Konstantinidis K.T."/>
            <person name="Eloe-Fadrosh E.A."/>
            <person name="Kyrpides N.C."/>
            <person name="Woyke T."/>
        </authorList>
    </citation>
    <scope>NUCLEOTIDE SEQUENCE</scope>
    <source>
        <strain evidence="4">GVMAG-S-3300013014-136</strain>
    </source>
</reference>
<dbReference type="GO" id="GO:0003723">
    <property type="term" value="F:RNA binding"/>
    <property type="evidence" value="ECO:0007669"/>
    <property type="project" value="UniProtKB-KW"/>
</dbReference>
<organism evidence="4">
    <name type="scientific">viral metagenome</name>
    <dbReference type="NCBI Taxonomy" id="1070528"/>
    <lineage>
        <taxon>unclassified sequences</taxon>
        <taxon>metagenomes</taxon>
        <taxon>organismal metagenomes</taxon>
    </lineage>
</organism>
<proteinExistence type="predicted"/>
<feature type="domain" description="RNase III" evidence="3">
    <location>
        <begin position="20"/>
        <end position="162"/>
    </location>
</feature>
<dbReference type="AlphaFoldDB" id="A0A6C0KTY9"/>
<dbReference type="PROSITE" id="PS50137">
    <property type="entry name" value="DS_RBD"/>
    <property type="match status" value="1"/>
</dbReference>
<evidence type="ECO:0000259" key="3">
    <source>
        <dbReference type="PROSITE" id="PS50142"/>
    </source>
</evidence>
<dbReference type="GO" id="GO:0004525">
    <property type="term" value="F:ribonuclease III activity"/>
    <property type="evidence" value="ECO:0007669"/>
    <property type="project" value="InterPro"/>
</dbReference>
<dbReference type="InterPro" id="IPR014720">
    <property type="entry name" value="dsRBD_dom"/>
</dbReference>
<name>A0A6C0KTY9_9ZZZZ</name>
<dbReference type="GO" id="GO:0006396">
    <property type="term" value="P:RNA processing"/>
    <property type="evidence" value="ECO:0007669"/>
    <property type="project" value="InterPro"/>
</dbReference>
<protein>
    <recommendedName>
        <fullName evidence="5">RNase III domain-containing protein</fullName>
    </recommendedName>
</protein>
<dbReference type="SUPFAM" id="SSF69065">
    <property type="entry name" value="RNase III domain-like"/>
    <property type="match status" value="1"/>
</dbReference>
<dbReference type="InterPro" id="IPR000999">
    <property type="entry name" value="RNase_III_dom"/>
</dbReference>
<dbReference type="CDD" id="cd00593">
    <property type="entry name" value="RIBOc"/>
    <property type="match status" value="1"/>
</dbReference>
<accession>A0A6C0KTY9</accession>
<dbReference type="EMBL" id="MN740963">
    <property type="protein sequence ID" value="QHU20180.1"/>
    <property type="molecule type" value="Genomic_DNA"/>
</dbReference>
<evidence type="ECO:0008006" key="5">
    <source>
        <dbReference type="Google" id="ProtNLM"/>
    </source>
</evidence>
<dbReference type="Gene3D" id="1.10.1520.10">
    <property type="entry name" value="Ribonuclease III domain"/>
    <property type="match status" value="1"/>
</dbReference>
<dbReference type="SMART" id="SM00535">
    <property type="entry name" value="RIBOc"/>
    <property type="match status" value="1"/>
</dbReference>
<feature type="domain" description="DRBM" evidence="2">
    <location>
        <begin position="197"/>
        <end position="275"/>
    </location>
</feature>
<dbReference type="PROSITE" id="PS50142">
    <property type="entry name" value="RNASE_3_2"/>
    <property type="match status" value="1"/>
</dbReference>